<evidence type="ECO:0000313" key="2">
    <source>
        <dbReference type="Proteomes" id="UP001153461"/>
    </source>
</evidence>
<dbReference type="AlphaFoldDB" id="A0A9W4HNQ9"/>
<dbReference type="EMBL" id="CAJVNV010000133">
    <property type="protein sequence ID" value="CAG8071466.1"/>
    <property type="molecule type" value="Genomic_DNA"/>
</dbReference>
<reference evidence="1" key="1">
    <citation type="submission" date="2021-07" db="EMBL/GenBank/DDBJ databases">
        <authorList>
            <person name="Branca A.L. A."/>
        </authorList>
    </citation>
    <scope>NUCLEOTIDE SEQUENCE</scope>
</reference>
<name>A0A9W4HNQ9_PENNA</name>
<gene>
    <name evidence="1" type="ORF">PNAL_LOCUS3870</name>
</gene>
<protein>
    <submittedName>
        <fullName evidence="1">Uncharacterized protein</fullName>
    </submittedName>
</protein>
<evidence type="ECO:0000313" key="1">
    <source>
        <dbReference type="EMBL" id="CAG8071466.1"/>
    </source>
</evidence>
<accession>A0A9W4HNQ9</accession>
<organism evidence="1 2">
    <name type="scientific">Penicillium nalgiovense</name>
    <dbReference type="NCBI Taxonomy" id="60175"/>
    <lineage>
        <taxon>Eukaryota</taxon>
        <taxon>Fungi</taxon>
        <taxon>Dikarya</taxon>
        <taxon>Ascomycota</taxon>
        <taxon>Pezizomycotina</taxon>
        <taxon>Eurotiomycetes</taxon>
        <taxon>Eurotiomycetidae</taxon>
        <taxon>Eurotiales</taxon>
        <taxon>Aspergillaceae</taxon>
        <taxon>Penicillium</taxon>
    </lineage>
</organism>
<dbReference type="Proteomes" id="UP001153461">
    <property type="component" value="Unassembled WGS sequence"/>
</dbReference>
<sequence>MCIDVTCLLFLCLSPLFFFFSSLLFARRFACDCLPIISLRNLYSMVGYIGSPRMYRMTSTSTKDRFWMPVLAR</sequence>
<dbReference type="OrthoDB" id="2117459at2759"/>
<comment type="caution">
    <text evidence="1">The sequence shown here is derived from an EMBL/GenBank/DDBJ whole genome shotgun (WGS) entry which is preliminary data.</text>
</comment>
<proteinExistence type="predicted"/>